<keyword evidence="2" id="KW-0255">Endonuclease</keyword>
<name>T0GTP8_9LEPT</name>
<dbReference type="GO" id="GO:0004519">
    <property type="term" value="F:endonuclease activity"/>
    <property type="evidence" value="ECO:0007669"/>
    <property type="project" value="UniProtKB-KW"/>
</dbReference>
<keyword evidence="2" id="KW-0378">Hydrolase</keyword>
<protein>
    <submittedName>
        <fullName evidence="2">HNH endonuclease domain protein</fullName>
    </submittedName>
</protein>
<organism evidence="2 3">
    <name type="scientific">Leptospira noguchii serovar Panama str. CZ214</name>
    <dbReference type="NCBI Taxonomy" id="1001595"/>
    <lineage>
        <taxon>Bacteria</taxon>
        <taxon>Pseudomonadati</taxon>
        <taxon>Spirochaetota</taxon>
        <taxon>Spirochaetia</taxon>
        <taxon>Leptospirales</taxon>
        <taxon>Leptospiraceae</taxon>
        <taxon>Leptospira</taxon>
    </lineage>
</organism>
<dbReference type="SMART" id="SM00507">
    <property type="entry name" value="HNHc"/>
    <property type="match status" value="1"/>
</dbReference>
<dbReference type="RefSeq" id="WP_017214310.1">
    <property type="nucleotide sequence ID" value="NZ_AKWY02000024.1"/>
</dbReference>
<accession>T0GTP8</accession>
<dbReference type="InterPro" id="IPR003615">
    <property type="entry name" value="HNH_nuc"/>
</dbReference>
<evidence type="ECO:0000313" key="3">
    <source>
        <dbReference type="Proteomes" id="UP000015442"/>
    </source>
</evidence>
<comment type="caution">
    <text evidence="2">The sequence shown here is derived from an EMBL/GenBank/DDBJ whole genome shotgun (WGS) entry which is preliminary data.</text>
</comment>
<dbReference type="GO" id="GO:0003676">
    <property type="term" value="F:nucleic acid binding"/>
    <property type="evidence" value="ECO:0007669"/>
    <property type="project" value="InterPro"/>
</dbReference>
<dbReference type="EMBL" id="AKWY02000024">
    <property type="protein sequence ID" value="EQA70731.1"/>
    <property type="molecule type" value="Genomic_DNA"/>
</dbReference>
<dbReference type="Gene3D" id="1.10.30.50">
    <property type="match status" value="1"/>
</dbReference>
<dbReference type="CDD" id="cd00085">
    <property type="entry name" value="HNHc"/>
    <property type="match status" value="1"/>
</dbReference>
<dbReference type="Proteomes" id="UP000015442">
    <property type="component" value="Unassembled WGS sequence"/>
</dbReference>
<evidence type="ECO:0000313" key="2">
    <source>
        <dbReference type="EMBL" id="EQA70731.1"/>
    </source>
</evidence>
<dbReference type="GO" id="GO:0008270">
    <property type="term" value="F:zinc ion binding"/>
    <property type="evidence" value="ECO:0007669"/>
    <property type="project" value="InterPro"/>
</dbReference>
<keyword evidence="2" id="KW-0540">Nuclease</keyword>
<gene>
    <name evidence="2" type="ORF">LEP1GSC059_3433</name>
</gene>
<proteinExistence type="predicted"/>
<dbReference type="InterPro" id="IPR002711">
    <property type="entry name" value="HNH"/>
</dbReference>
<dbReference type="Pfam" id="PF01844">
    <property type="entry name" value="HNH"/>
    <property type="match status" value="1"/>
</dbReference>
<evidence type="ECO:0000259" key="1">
    <source>
        <dbReference type="SMART" id="SM00507"/>
    </source>
</evidence>
<reference evidence="2 3" key="1">
    <citation type="submission" date="2013-05" db="EMBL/GenBank/DDBJ databases">
        <authorList>
            <person name="Harkins D.M."/>
            <person name="Durkin A.S."/>
            <person name="Brinkac L.M."/>
            <person name="Haft D.H."/>
            <person name="Selengut J.D."/>
            <person name="Sanka R."/>
            <person name="DePew J."/>
            <person name="Purushe J."/>
            <person name="Hartskeerl R.A."/>
            <person name="Ahmed A."/>
            <person name="van der Linden H."/>
            <person name="Goris M.G.A."/>
            <person name="Vinetz J.M."/>
            <person name="Sutton G.G."/>
            <person name="Nierman W.C."/>
            <person name="Fouts D.E."/>
        </authorList>
    </citation>
    <scope>NUCLEOTIDE SEQUENCE [LARGE SCALE GENOMIC DNA]</scope>
    <source>
        <strain evidence="2 3">CZ214</strain>
    </source>
</reference>
<dbReference type="GeneID" id="23202708"/>
<feature type="domain" description="HNH nuclease" evidence="1">
    <location>
        <begin position="141"/>
        <end position="197"/>
    </location>
</feature>
<dbReference type="AlphaFoldDB" id="T0GTP8"/>
<sequence length="239" mass="27502">MDIYKEISVKLNHNPILKSKVYFGMFIGLDENEEIFYETATQWCGLQIIEGKEIELRKPRPIVTKAYKEFFKSNVSIINSQEDFSLYLLIGGHAAIVSGLYFDIFGESSAGLPVTPFRHSWGGFTVVEAPKDAIKRKPSPKLRMQVLNRDHRRCKICGRSPEENIDIELHVHHIKPWSMGGLTVKNNLITLCKVCHDGLDPHFDQTLYDLTKTKLKTKEKVKKYRHHIASELKDSYGIR</sequence>